<organism evidence="1 2">
    <name type="scientific">Chitinophaga nivalis</name>
    <dbReference type="NCBI Taxonomy" id="2991709"/>
    <lineage>
        <taxon>Bacteria</taxon>
        <taxon>Pseudomonadati</taxon>
        <taxon>Bacteroidota</taxon>
        <taxon>Chitinophagia</taxon>
        <taxon>Chitinophagales</taxon>
        <taxon>Chitinophagaceae</taxon>
        <taxon>Chitinophaga</taxon>
    </lineage>
</organism>
<accession>A0ABT3ISF7</accession>
<dbReference type="Proteomes" id="UP001207742">
    <property type="component" value="Unassembled WGS sequence"/>
</dbReference>
<keyword evidence="2" id="KW-1185">Reference proteome</keyword>
<dbReference type="RefSeq" id="WP_264733723.1">
    <property type="nucleotide sequence ID" value="NZ_JAPDNR010000001.1"/>
</dbReference>
<reference evidence="1 2" key="1">
    <citation type="submission" date="2022-10" db="EMBL/GenBank/DDBJ databases">
        <title>Chitinophaga nivalis PC15 sp. nov., isolated from Pyeongchang county, South Korea.</title>
        <authorList>
            <person name="Trinh H.N."/>
        </authorList>
    </citation>
    <scope>NUCLEOTIDE SEQUENCE [LARGE SCALE GENOMIC DNA]</scope>
    <source>
        <strain evidence="1 2">PC14</strain>
    </source>
</reference>
<dbReference type="EMBL" id="JAPDNS010000002">
    <property type="protein sequence ID" value="MCW3486907.1"/>
    <property type="molecule type" value="Genomic_DNA"/>
</dbReference>
<dbReference type="PROSITE" id="PS51257">
    <property type="entry name" value="PROKAR_LIPOPROTEIN"/>
    <property type="match status" value="1"/>
</dbReference>
<comment type="caution">
    <text evidence="1">The sequence shown here is derived from an EMBL/GenBank/DDBJ whole genome shotgun (WGS) entry which is preliminary data.</text>
</comment>
<protein>
    <recommendedName>
        <fullName evidence="3">DUF4296 domain-containing protein</fullName>
    </recommendedName>
</protein>
<evidence type="ECO:0000313" key="2">
    <source>
        <dbReference type="Proteomes" id="UP001207742"/>
    </source>
</evidence>
<evidence type="ECO:0000313" key="1">
    <source>
        <dbReference type="EMBL" id="MCW3486907.1"/>
    </source>
</evidence>
<name>A0ABT3ISF7_9BACT</name>
<sequence>MKTHLRTVLLTALSFLLLYGCVKHPGFPPINGLVKKVTTYDLQSGKIIRERHYTYNQQHLVDTLIEIGFNDGVHGFWRTMTMNYDAKNFLQWLTVDVHPGPAYVSYTYWQDTLRYFSSELFPVTVSNNTFYYREYRRDRLADIFSTSHTPFYQDCSYYLNPQHRDDADSIIVGSYQDWPDETKYTYTRSAIVNPDYRIFRDARFFEYRTNGINILSDLQPGDANKHLPLSVSRQRLSRPDVTVTNYSYEKDQWGRVIKAYELVNGTPKLYKTFTY</sequence>
<evidence type="ECO:0008006" key="3">
    <source>
        <dbReference type="Google" id="ProtNLM"/>
    </source>
</evidence>
<proteinExistence type="predicted"/>
<gene>
    <name evidence="1" type="ORF">OL497_23625</name>
</gene>